<feature type="domain" description="Gfo/Idh/MocA-like oxidoreductase N-terminal" evidence="1">
    <location>
        <begin position="13"/>
        <end position="132"/>
    </location>
</feature>
<feature type="domain" description="GFO/IDH/MocA-like oxidoreductase" evidence="2">
    <location>
        <begin position="141"/>
        <end position="258"/>
    </location>
</feature>
<dbReference type="InterPro" id="IPR000683">
    <property type="entry name" value="Gfo/Idh/MocA-like_OxRdtase_N"/>
</dbReference>
<dbReference type="InterPro" id="IPR036291">
    <property type="entry name" value="NAD(P)-bd_dom_sf"/>
</dbReference>
<dbReference type="PANTHER" id="PTHR43377">
    <property type="entry name" value="BILIVERDIN REDUCTASE A"/>
    <property type="match status" value="1"/>
</dbReference>
<dbReference type="SUPFAM" id="SSF55347">
    <property type="entry name" value="Glyceraldehyde-3-phosphate dehydrogenase-like, C-terminal domain"/>
    <property type="match status" value="1"/>
</dbReference>
<dbReference type="RefSeq" id="WP_197534745.1">
    <property type="nucleotide sequence ID" value="NZ_CP036276.1"/>
</dbReference>
<evidence type="ECO:0000313" key="3">
    <source>
        <dbReference type="EMBL" id="QDU43207.1"/>
    </source>
</evidence>
<dbReference type="InterPro" id="IPR055170">
    <property type="entry name" value="GFO_IDH_MocA-like_dom"/>
</dbReference>
<proteinExistence type="predicted"/>
<dbReference type="PROSITE" id="PS51257">
    <property type="entry name" value="PROKAR_LIPOPROTEIN"/>
    <property type="match status" value="1"/>
</dbReference>
<accession>A0A517ZL66</accession>
<dbReference type="SUPFAM" id="SSF51735">
    <property type="entry name" value="NAD(P)-binding Rossmann-fold domains"/>
    <property type="match status" value="1"/>
</dbReference>
<keyword evidence="3" id="KW-0560">Oxidoreductase</keyword>
<dbReference type="GO" id="GO:0016491">
    <property type="term" value="F:oxidoreductase activity"/>
    <property type="evidence" value="ECO:0007669"/>
    <property type="project" value="UniProtKB-KW"/>
</dbReference>
<gene>
    <name evidence="3" type="primary">ycjS_3</name>
    <name evidence="3" type="ORF">Mal52_16790</name>
</gene>
<sequence>MDRQQLPLTPPVQVALIGCGQIGRLHAQRLARDPRVELAAFCDPLRDNALQLAAEYATEGDVFDDFTALLESPIPVDAAVICTPTQLHFEQTTACRARGWHVLCEKPLAESRERIVKMIDAAGAGGPLLSVAYQRRHWAIYQMLRRELQSGRWGPIQTVTFDLAERWQQTIGGTWRDSHEHNPGGFLGDAGSHKVDLLFFLTGLQPEEVYAVSHRHGSQVEIVTAIAGKLTGDVTLSMTLTGNAEHYHEDIVIYCRDADFIVKQDRLWRAENNDLEEIPIDETCSDPDRGFIDCLVAGAANPAPADCALPVFDFTAAVLRSAETGRMVRCE</sequence>
<dbReference type="Gene3D" id="3.40.50.720">
    <property type="entry name" value="NAD(P)-binding Rossmann-like Domain"/>
    <property type="match status" value="1"/>
</dbReference>
<evidence type="ECO:0000259" key="1">
    <source>
        <dbReference type="Pfam" id="PF01408"/>
    </source>
</evidence>
<dbReference type="PANTHER" id="PTHR43377:SF1">
    <property type="entry name" value="BILIVERDIN REDUCTASE A"/>
    <property type="match status" value="1"/>
</dbReference>
<organism evidence="3 4">
    <name type="scientific">Symmachiella dynata</name>
    <dbReference type="NCBI Taxonomy" id="2527995"/>
    <lineage>
        <taxon>Bacteria</taxon>
        <taxon>Pseudomonadati</taxon>
        <taxon>Planctomycetota</taxon>
        <taxon>Planctomycetia</taxon>
        <taxon>Planctomycetales</taxon>
        <taxon>Planctomycetaceae</taxon>
        <taxon>Symmachiella</taxon>
    </lineage>
</organism>
<dbReference type="AlphaFoldDB" id="A0A517ZL66"/>
<dbReference type="KEGG" id="sdyn:Mal52_16790"/>
<evidence type="ECO:0000259" key="2">
    <source>
        <dbReference type="Pfam" id="PF22725"/>
    </source>
</evidence>
<dbReference type="Proteomes" id="UP000319383">
    <property type="component" value="Chromosome"/>
</dbReference>
<dbReference type="GO" id="GO:0000166">
    <property type="term" value="F:nucleotide binding"/>
    <property type="evidence" value="ECO:0007669"/>
    <property type="project" value="InterPro"/>
</dbReference>
<reference evidence="3 4" key="1">
    <citation type="submission" date="2019-02" db="EMBL/GenBank/DDBJ databases">
        <title>Deep-cultivation of Planctomycetes and their phenomic and genomic characterization uncovers novel biology.</title>
        <authorList>
            <person name="Wiegand S."/>
            <person name="Jogler M."/>
            <person name="Boedeker C."/>
            <person name="Pinto D."/>
            <person name="Vollmers J."/>
            <person name="Rivas-Marin E."/>
            <person name="Kohn T."/>
            <person name="Peeters S.H."/>
            <person name="Heuer A."/>
            <person name="Rast P."/>
            <person name="Oberbeckmann S."/>
            <person name="Bunk B."/>
            <person name="Jeske O."/>
            <person name="Meyerdierks A."/>
            <person name="Storesund J.E."/>
            <person name="Kallscheuer N."/>
            <person name="Luecker S."/>
            <person name="Lage O.M."/>
            <person name="Pohl T."/>
            <person name="Merkel B.J."/>
            <person name="Hornburger P."/>
            <person name="Mueller R.-W."/>
            <person name="Bruemmer F."/>
            <person name="Labrenz M."/>
            <person name="Spormann A.M."/>
            <person name="Op den Camp H."/>
            <person name="Overmann J."/>
            <person name="Amann R."/>
            <person name="Jetten M.S.M."/>
            <person name="Mascher T."/>
            <person name="Medema M.H."/>
            <person name="Devos D.P."/>
            <person name="Kaster A.-K."/>
            <person name="Ovreas L."/>
            <person name="Rohde M."/>
            <person name="Galperin M.Y."/>
            <person name="Jogler C."/>
        </authorList>
    </citation>
    <scope>NUCLEOTIDE SEQUENCE [LARGE SCALE GENOMIC DNA]</scope>
    <source>
        <strain evidence="3 4">Mal52</strain>
    </source>
</reference>
<keyword evidence="4" id="KW-1185">Reference proteome</keyword>
<dbReference type="Gene3D" id="3.30.360.10">
    <property type="entry name" value="Dihydrodipicolinate Reductase, domain 2"/>
    <property type="match status" value="1"/>
</dbReference>
<dbReference type="InterPro" id="IPR051450">
    <property type="entry name" value="Gfo/Idh/MocA_Oxidoreductases"/>
</dbReference>
<evidence type="ECO:0000313" key="4">
    <source>
        <dbReference type="Proteomes" id="UP000319383"/>
    </source>
</evidence>
<dbReference type="EC" id="1.-.-.-" evidence="3"/>
<name>A0A517ZL66_9PLAN</name>
<protein>
    <submittedName>
        <fullName evidence="3">Putative oxidoreductase YcjS</fullName>
        <ecNumber evidence="3">1.-.-.-</ecNumber>
    </submittedName>
</protein>
<dbReference type="Pfam" id="PF01408">
    <property type="entry name" value="GFO_IDH_MocA"/>
    <property type="match status" value="1"/>
</dbReference>
<dbReference type="Pfam" id="PF22725">
    <property type="entry name" value="GFO_IDH_MocA_C3"/>
    <property type="match status" value="1"/>
</dbReference>
<dbReference type="EMBL" id="CP036276">
    <property type="protein sequence ID" value="QDU43207.1"/>
    <property type="molecule type" value="Genomic_DNA"/>
</dbReference>